<dbReference type="InterPro" id="IPR018105">
    <property type="entry name" value="Translational_control_tumour_p"/>
</dbReference>
<keyword evidence="5" id="KW-1185">Reference proteome</keyword>
<dbReference type="GO" id="GO:0005509">
    <property type="term" value="F:calcium ion binding"/>
    <property type="evidence" value="ECO:0007669"/>
    <property type="project" value="TreeGrafter"/>
</dbReference>
<dbReference type="AlphaFoldDB" id="A0A090CXH1"/>
<proteinExistence type="inferred from homology"/>
<protein>
    <recommendedName>
        <fullName evidence="1">Translationally-controlled tumor protein homolog</fullName>
    </recommendedName>
</protein>
<dbReference type="PROSITE" id="PS51797">
    <property type="entry name" value="TCTP_3"/>
    <property type="match status" value="1"/>
</dbReference>
<evidence type="ECO:0000259" key="3">
    <source>
        <dbReference type="PROSITE" id="PS51797"/>
    </source>
</evidence>
<dbReference type="Gene3D" id="2.170.150.10">
    <property type="entry name" value="Metal Binding Protein, Guanine Nucleotide Exchange Factor, Chain A"/>
    <property type="match status" value="1"/>
</dbReference>
<dbReference type="FunCoup" id="A0A090CXH1">
    <property type="interactions" value="845"/>
</dbReference>
<evidence type="ECO:0000313" key="5">
    <source>
        <dbReference type="Proteomes" id="UP000001197"/>
    </source>
</evidence>
<dbReference type="eggNOG" id="KOG1727">
    <property type="taxonomic scope" value="Eukaryota"/>
</dbReference>
<organism evidence="4 5">
    <name type="scientific">Podospora anserina (strain S / ATCC MYA-4624 / DSM 980 / FGSC 10383)</name>
    <name type="common">Pleurage anserina</name>
    <dbReference type="NCBI Taxonomy" id="515849"/>
    <lineage>
        <taxon>Eukaryota</taxon>
        <taxon>Fungi</taxon>
        <taxon>Dikarya</taxon>
        <taxon>Ascomycota</taxon>
        <taxon>Pezizomycotina</taxon>
        <taxon>Sordariomycetes</taxon>
        <taxon>Sordariomycetidae</taxon>
        <taxon>Sordariales</taxon>
        <taxon>Podosporaceae</taxon>
        <taxon>Podospora</taxon>
        <taxon>Podospora anserina</taxon>
    </lineage>
</organism>
<dbReference type="Pfam" id="PF00838">
    <property type="entry name" value="TCTP"/>
    <property type="match status" value="2"/>
</dbReference>
<dbReference type="InterPro" id="IPR011057">
    <property type="entry name" value="Mss4-like_sf"/>
</dbReference>
<comment type="similarity">
    <text evidence="2">Belongs to the TCTP family.</text>
</comment>
<feature type="domain" description="TCTP" evidence="3">
    <location>
        <begin position="48"/>
        <end position="244"/>
    </location>
</feature>
<evidence type="ECO:0000256" key="1">
    <source>
        <dbReference type="ARBA" id="ARBA00014759"/>
    </source>
</evidence>
<evidence type="ECO:0000256" key="2">
    <source>
        <dbReference type="PROSITE-ProRule" id="PRU01133"/>
    </source>
</evidence>
<accession>A0A090CXH1</accession>
<dbReference type="GO" id="GO:0005737">
    <property type="term" value="C:cytoplasm"/>
    <property type="evidence" value="ECO:0007669"/>
    <property type="project" value="TreeGrafter"/>
</dbReference>
<dbReference type="PANTHER" id="PTHR11991:SF0">
    <property type="entry name" value="TRANSLATIONALLY-CONTROLLED TUMOR PROTEIN"/>
    <property type="match status" value="1"/>
</dbReference>
<reference evidence="4 5" key="1">
    <citation type="journal article" date="2008" name="Genome Biol.">
        <title>The genome sequence of the model ascomycete fungus Podospora anserina.</title>
        <authorList>
            <person name="Espagne E."/>
            <person name="Lespinet O."/>
            <person name="Malagnac F."/>
            <person name="Da Silva C."/>
            <person name="Jaillon O."/>
            <person name="Porcel B.M."/>
            <person name="Couloux A."/>
            <person name="Aury J.-M."/>
            <person name="Segurens B."/>
            <person name="Poulain J."/>
            <person name="Anthouard V."/>
            <person name="Grossetete S."/>
            <person name="Khalili H."/>
            <person name="Coppin E."/>
            <person name="Dequard-Chablat M."/>
            <person name="Picard M."/>
            <person name="Contamine V."/>
            <person name="Arnaise S."/>
            <person name="Bourdais A."/>
            <person name="Berteaux-Lecellier V."/>
            <person name="Gautheret D."/>
            <person name="de Vries R.P."/>
            <person name="Battaglia E."/>
            <person name="Coutinho P.M."/>
            <person name="Danchin E.G.J."/>
            <person name="Henrissat B."/>
            <person name="El Khoury R."/>
            <person name="Sainsard-Chanet A."/>
            <person name="Boivin A."/>
            <person name="Pinan-Lucarre B."/>
            <person name="Sellem C.H."/>
            <person name="Debuchy R."/>
            <person name="Wincker P."/>
            <person name="Weissenbach J."/>
            <person name="Silar P."/>
        </authorList>
    </citation>
    <scope>NUCLEOTIDE SEQUENCE [LARGE SCALE GENOMIC DNA]</scope>
    <source>
        <strain evidence="5">S / ATCC MYA-4624 / DSM 980 / FGSC 10383</strain>
    </source>
</reference>
<name>A0A090CXH1_PODAN</name>
<reference evidence="5" key="2">
    <citation type="journal article" date="2014" name="Genetics">
        <title>Maintaining two mating types: Structure of the mating type locus and its role in heterokaryosis in Podospora anserina.</title>
        <authorList>
            <person name="Grognet P."/>
            <person name="Bidard F."/>
            <person name="Kuchly C."/>
            <person name="Tong L.C.H."/>
            <person name="Coppin E."/>
            <person name="Benkhali J.A."/>
            <person name="Couloux A."/>
            <person name="Wincker P."/>
            <person name="Debuchy R."/>
            <person name="Silar P."/>
        </authorList>
    </citation>
    <scope>GENOME REANNOTATION</scope>
    <source>
        <strain evidence="5">S / ATCC MYA-4624 / DSM 980 / FGSC 10383</strain>
    </source>
</reference>
<evidence type="ECO:0000313" key="4">
    <source>
        <dbReference type="EMBL" id="CDP32527.1"/>
    </source>
</evidence>
<dbReference type="SUPFAM" id="SSF51316">
    <property type="entry name" value="Mss4-like"/>
    <property type="match status" value="1"/>
</dbReference>
<dbReference type="Proteomes" id="UP000001197">
    <property type="component" value="Chromosome 7"/>
</dbReference>
<sequence>MIVYSDVIKTSGADEPLAFAPNDEIISDGYTLIPCNADEIDALAKKPAKTVGDVLGVDDEWERQPADVKAKKEAESILYFVRGERVTEAAANVDTGANASAEGGDDEGAEDTAKEVINVVSSGLLESTSFDKKSYMAYLKGYLKSTKQYIPWAQKNREENDWQWKALSAEEQEAEKKKVEQQIAIFEPKAMAFAKWIQANFKDLDFYTGASMNPDGMVILSNYMEDGVSPYFLFWKAGLKGQKC</sequence>
<dbReference type="InterPro" id="IPR011323">
    <property type="entry name" value="Mss4/transl-control_tumour"/>
</dbReference>
<dbReference type="EMBL" id="FO904942">
    <property type="protein sequence ID" value="CDP32527.1"/>
    <property type="molecule type" value="Genomic_DNA"/>
</dbReference>
<dbReference type="PANTHER" id="PTHR11991">
    <property type="entry name" value="TRANSLATIONALLY CONTROLLED TUMOR PROTEIN-RELATED"/>
    <property type="match status" value="1"/>
</dbReference>
<dbReference type="InterPro" id="IPR034737">
    <property type="entry name" value="TCTP"/>
</dbReference>
<dbReference type="InParanoid" id="A0A090CXH1"/>
<dbReference type="STRING" id="515849.A0A090CXH1"/>